<evidence type="ECO:0000259" key="1">
    <source>
        <dbReference type="Pfam" id="PF00534"/>
    </source>
</evidence>
<dbReference type="Gene3D" id="3.40.50.2000">
    <property type="entry name" value="Glycogen Phosphorylase B"/>
    <property type="match status" value="2"/>
</dbReference>
<dbReference type="Proteomes" id="UP000199159">
    <property type="component" value="Unassembled WGS sequence"/>
</dbReference>
<dbReference type="OrthoDB" id="9813638at2"/>
<dbReference type="EMBL" id="FNJU01000006">
    <property type="protein sequence ID" value="SDP76861.1"/>
    <property type="molecule type" value="Genomic_DNA"/>
</dbReference>
<protein>
    <submittedName>
        <fullName evidence="2">Glycosyltransferase involved in cell wall bisynthesis</fullName>
    </submittedName>
</protein>
<dbReference type="PANTHER" id="PTHR12526">
    <property type="entry name" value="GLYCOSYLTRANSFERASE"/>
    <property type="match status" value="1"/>
</dbReference>
<dbReference type="SUPFAM" id="SSF53756">
    <property type="entry name" value="UDP-Glycosyltransferase/glycogen phosphorylase"/>
    <property type="match status" value="1"/>
</dbReference>
<keyword evidence="3" id="KW-1185">Reference proteome</keyword>
<dbReference type="InterPro" id="IPR001296">
    <property type="entry name" value="Glyco_trans_1"/>
</dbReference>
<sequence>MKRNLLFVIPSLSAGGGEKSLVNLLSQINFEYYNVDLFLFTHDGIFMGYLPKEVNVINLPEDYKLFSLPLLYSIKELFIKGKFNLIYNRMKFALNNKSNKIVSIKEQESWKYISKSLDKLERNYDVAIGFLEKTSTYFCVDKVNASKKIGWVHIDYDQLGMNPNYDIKYFNKLSNIVTVSEECANILRKKFPSQSKKIEVIYNIVSPSVINKMANIEESLYDKHHKEINIISIGRLHYQKGFEVAIEACKKLRDKGFKIKWNIIGDGEEREKLIKLIKENDLQNHFKLLGLKANPYPYIKQADIYVQTSRFEGKSIAIDEAKILNKPIVVTNFSTAKDQINDGVDGLIVDMNSNSVAIGIEKLIKDNYLRNNLVHNLSNLKLGTEEEIEKLYKLCD</sequence>
<evidence type="ECO:0000313" key="2">
    <source>
        <dbReference type="EMBL" id="SDP76861.1"/>
    </source>
</evidence>
<feature type="domain" description="Glycosyl transferase family 1" evidence="1">
    <location>
        <begin position="223"/>
        <end position="376"/>
    </location>
</feature>
<dbReference type="Pfam" id="PF00534">
    <property type="entry name" value="Glycos_transf_1"/>
    <property type="match status" value="1"/>
</dbReference>
<dbReference type="AlphaFoldDB" id="A0A1H0VET7"/>
<dbReference type="STRING" id="930152.SAMN05216565_106238"/>
<reference evidence="3" key="1">
    <citation type="submission" date="2016-10" db="EMBL/GenBank/DDBJ databases">
        <authorList>
            <person name="Varghese N."/>
            <person name="Submissions S."/>
        </authorList>
    </citation>
    <scope>NUCLEOTIDE SEQUENCE [LARGE SCALE GENOMIC DNA]</scope>
    <source>
        <strain evidence="3">IBRC-M10078</strain>
    </source>
</reference>
<name>A0A1H0VET7_9BACI</name>
<proteinExistence type="predicted"/>
<dbReference type="RefSeq" id="WP_090855367.1">
    <property type="nucleotide sequence ID" value="NZ_FNJU01000006.1"/>
</dbReference>
<dbReference type="GO" id="GO:0016757">
    <property type="term" value="F:glycosyltransferase activity"/>
    <property type="evidence" value="ECO:0007669"/>
    <property type="project" value="InterPro"/>
</dbReference>
<gene>
    <name evidence="2" type="ORF">SAMN05216565_106238</name>
</gene>
<dbReference type="CDD" id="cd03811">
    <property type="entry name" value="GT4_GT28_WabH-like"/>
    <property type="match status" value="1"/>
</dbReference>
<evidence type="ECO:0000313" key="3">
    <source>
        <dbReference type="Proteomes" id="UP000199159"/>
    </source>
</evidence>
<organism evidence="2 3">
    <name type="scientific">Litchfieldia salsa</name>
    <dbReference type="NCBI Taxonomy" id="930152"/>
    <lineage>
        <taxon>Bacteria</taxon>
        <taxon>Bacillati</taxon>
        <taxon>Bacillota</taxon>
        <taxon>Bacilli</taxon>
        <taxon>Bacillales</taxon>
        <taxon>Bacillaceae</taxon>
        <taxon>Litchfieldia</taxon>
    </lineage>
</organism>
<accession>A0A1H0VET7</accession>
<dbReference type="PANTHER" id="PTHR12526:SF630">
    <property type="entry name" value="GLYCOSYLTRANSFERASE"/>
    <property type="match status" value="1"/>
</dbReference>
<keyword evidence="2" id="KW-0808">Transferase</keyword>